<dbReference type="Pfam" id="PF17852">
    <property type="entry name" value="Dynein_AAA_lid"/>
    <property type="match status" value="1"/>
</dbReference>
<evidence type="ECO:0000256" key="16">
    <source>
        <dbReference type="ARBA" id="ARBA00023212"/>
    </source>
</evidence>
<dbReference type="InterPro" id="IPR042228">
    <property type="entry name" value="Dynein_linker_3"/>
</dbReference>
<dbReference type="Gene3D" id="1.10.287.2620">
    <property type="match status" value="1"/>
</dbReference>
<dbReference type="Pfam" id="PF12780">
    <property type="entry name" value="AAA_8"/>
    <property type="match status" value="1"/>
</dbReference>
<keyword evidence="9" id="KW-0106">Calcium</keyword>
<dbReference type="FunFam" id="1.10.8.720:FF:000001">
    <property type="entry name" value="dynein heavy chain 7, axonemal"/>
    <property type="match status" value="1"/>
</dbReference>
<keyword evidence="10" id="KW-0067">ATP-binding</keyword>
<dbReference type="InterPro" id="IPR004273">
    <property type="entry name" value="Dynein_heavy_D6_P-loop"/>
</dbReference>
<protein>
    <recommendedName>
        <fullName evidence="19">Dynein axonemal heavy chain 7</fullName>
    </recommendedName>
    <alternativeName>
        <fullName evidence="21">Axonemal beta dynein heavy chain 7</fullName>
    </alternativeName>
    <alternativeName>
        <fullName evidence="20">Ciliary dynein heavy chain 7</fullName>
    </alternativeName>
</protein>
<keyword evidence="26" id="KW-1185">Reference proteome</keyword>
<dbReference type="GO" id="GO:0008569">
    <property type="term" value="F:minus-end-directed microtubule motor activity"/>
    <property type="evidence" value="ECO:0007669"/>
    <property type="project" value="InterPro"/>
</dbReference>
<dbReference type="SUPFAM" id="SSF52540">
    <property type="entry name" value="P-loop containing nucleoside triphosphate hydrolases"/>
    <property type="match status" value="4"/>
</dbReference>
<evidence type="ECO:0000256" key="13">
    <source>
        <dbReference type="ARBA" id="ARBA00023054"/>
    </source>
</evidence>
<keyword evidence="11" id="KW-0282">Flagellum</keyword>
<evidence type="ECO:0000313" key="26">
    <source>
        <dbReference type="Proteomes" id="UP001460270"/>
    </source>
</evidence>
<accession>A0AAW0Q427</accession>
<evidence type="ECO:0000256" key="8">
    <source>
        <dbReference type="ARBA" id="ARBA00022741"/>
    </source>
</evidence>
<dbReference type="PANTHER" id="PTHR22878">
    <property type="entry name" value="DYNEIN HEAVY CHAIN 6, AXONEMAL-LIKE-RELATED"/>
    <property type="match status" value="1"/>
</dbReference>
<dbReference type="GO" id="GO:0005874">
    <property type="term" value="C:microtubule"/>
    <property type="evidence" value="ECO:0007669"/>
    <property type="project" value="UniProtKB-KW"/>
</dbReference>
<evidence type="ECO:0000256" key="4">
    <source>
        <dbReference type="ARBA" id="ARBA00022490"/>
    </source>
</evidence>
<dbReference type="Pfam" id="PF18199">
    <property type="entry name" value="Dynein_C"/>
    <property type="match status" value="1"/>
</dbReference>
<dbReference type="GO" id="GO:0003341">
    <property type="term" value="P:cilium movement"/>
    <property type="evidence" value="ECO:0007669"/>
    <property type="project" value="UniProtKB-ARBA"/>
</dbReference>
<evidence type="ECO:0000256" key="6">
    <source>
        <dbReference type="ARBA" id="ARBA00022723"/>
    </source>
</evidence>
<dbReference type="FunFam" id="3.40.50.300:FF:002141">
    <property type="entry name" value="Dynein heavy chain"/>
    <property type="match status" value="1"/>
</dbReference>
<keyword evidence="17" id="KW-0966">Cell projection</keyword>
<dbReference type="FunFam" id="3.20.180.20:FF:000003">
    <property type="entry name" value="Dynein heavy chain 12, axonemal"/>
    <property type="match status" value="1"/>
</dbReference>
<evidence type="ECO:0000256" key="21">
    <source>
        <dbReference type="ARBA" id="ARBA00082102"/>
    </source>
</evidence>
<dbReference type="FunFam" id="1.10.8.710:FF:000004">
    <property type="entry name" value="Dynein axonemal heavy chain 6"/>
    <property type="match status" value="1"/>
</dbReference>
<dbReference type="FunFam" id="3.40.50.300:FF:000044">
    <property type="entry name" value="Dynein heavy chain 5, axonemal"/>
    <property type="match status" value="1"/>
</dbReference>
<dbReference type="InterPro" id="IPR035706">
    <property type="entry name" value="AAA_9"/>
</dbReference>
<keyword evidence="15" id="KW-0505">Motor protein</keyword>
<dbReference type="GO" id="GO:0045505">
    <property type="term" value="F:dynein intermediate chain binding"/>
    <property type="evidence" value="ECO:0007669"/>
    <property type="project" value="InterPro"/>
</dbReference>
<evidence type="ECO:0000256" key="12">
    <source>
        <dbReference type="ARBA" id="ARBA00023017"/>
    </source>
</evidence>
<evidence type="ECO:0000256" key="3">
    <source>
        <dbReference type="ARBA" id="ARBA00008887"/>
    </source>
</evidence>
<dbReference type="Gene3D" id="1.20.58.1120">
    <property type="match status" value="1"/>
</dbReference>
<dbReference type="FunFam" id="1.20.58.1120:FF:000005">
    <property type="entry name" value="Dynein, axonemal, heavy chain 12"/>
    <property type="match status" value="1"/>
</dbReference>
<dbReference type="InterPro" id="IPR041658">
    <property type="entry name" value="AAA_lid_11"/>
</dbReference>
<evidence type="ECO:0000256" key="11">
    <source>
        <dbReference type="ARBA" id="ARBA00022846"/>
    </source>
</evidence>
<dbReference type="Gene3D" id="1.20.1270.280">
    <property type="match status" value="1"/>
</dbReference>
<dbReference type="InterPro" id="IPR013602">
    <property type="entry name" value="Dynein_heavy_linker"/>
</dbReference>
<dbReference type="InterPro" id="IPR043160">
    <property type="entry name" value="Dynein_C_barrel"/>
</dbReference>
<dbReference type="InterPro" id="IPR042222">
    <property type="entry name" value="Dynein_2_N"/>
</dbReference>
<dbReference type="Pfam" id="PF12775">
    <property type="entry name" value="AAA_7"/>
    <property type="match status" value="1"/>
</dbReference>
<dbReference type="PROSITE" id="PS00018">
    <property type="entry name" value="EF_HAND_1"/>
    <property type="match status" value="1"/>
</dbReference>
<dbReference type="FunFam" id="3.40.50.300:FF:001328">
    <property type="entry name" value="Dynein heavy chain 6, axonemal"/>
    <property type="match status" value="1"/>
</dbReference>
<dbReference type="GO" id="GO:0031514">
    <property type="term" value="C:motile cilium"/>
    <property type="evidence" value="ECO:0007669"/>
    <property type="project" value="UniProtKB-SubCell"/>
</dbReference>
<dbReference type="Pfam" id="PF12777">
    <property type="entry name" value="MT"/>
    <property type="match status" value="1"/>
</dbReference>
<dbReference type="Pfam" id="PF03028">
    <property type="entry name" value="Dynein_heavy"/>
    <property type="match status" value="1"/>
</dbReference>
<evidence type="ECO:0000256" key="22">
    <source>
        <dbReference type="SAM" id="Coils"/>
    </source>
</evidence>
<dbReference type="InterPro" id="IPR043157">
    <property type="entry name" value="Dynein_AAA1S"/>
</dbReference>
<comment type="subcellular location">
    <subcellularLocation>
        <location evidence="1">Cell projection</location>
        <location evidence="1">Cilium</location>
        <location evidence="1">Flagellum</location>
    </subcellularLocation>
    <subcellularLocation>
        <location evidence="2">Cytoplasm</location>
        <location evidence="2">Cytoskeleton</location>
        <location evidence="2">Cilium axoneme</location>
    </subcellularLocation>
</comment>
<feature type="domain" description="EF-hand" evidence="24">
    <location>
        <begin position="2522"/>
        <end position="2557"/>
    </location>
</feature>
<dbReference type="InterPro" id="IPR011992">
    <property type="entry name" value="EF-hand-dom_pair"/>
</dbReference>
<dbReference type="Gene3D" id="3.20.180.20">
    <property type="entry name" value="Dynein heavy chain, N-terminal domain 2"/>
    <property type="match status" value="1"/>
</dbReference>
<dbReference type="InterPro" id="IPR026983">
    <property type="entry name" value="DHC"/>
</dbReference>
<dbReference type="FunFam" id="1.20.140.100:FF:000004">
    <property type="entry name" value="Dynein axonemal heavy chain 6"/>
    <property type="match status" value="1"/>
</dbReference>
<evidence type="ECO:0000256" key="15">
    <source>
        <dbReference type="ARBA" id="ARBA00023175"/>
    </source>
</evidence>
<keyword evidence="5" id="KW-0493">Microtubule</keyword>
<dbReference type="Pfam" id="PF18198">
    <property type="entry name" value="AAA_lid_11"/>
    <property type="match status" value="1"/>
</dbReference>
<dbReference type="Gene3D" id="1.10.8.720">
    <property type="entry name" value="Region D6 of dynein motor"/>
    <property type="match status" value="1"/>
</dbReference>
<dbReference type="InterPro" id="IPR042219">
    <property type="entry name" value="AAA_lid_11_sf"/>
</dbReference>
<dbReference type="Gene3D" id="3.40.50.300">
    <property type="entry name" value="P-loop containing nucleotide triphosphate hydrolases"/>
    <property type="match status" value="5"/>
</dbReference>
<evidence type="ECO:0000256" key="1">
    <source>
        <dbReference type="ARBA" id="ARBA00004230"/>
    </source>
</evidence>
<dbReference type="InterPro" id="IPR018247">
    <property type="entry name" value="EF_Hand_1_Ca_BS"/>
</dbReference>
<dbReference type="Pfam" id="PF12774">
    <property type="entry name" value="AAA_6"/>
    <property type="match status" value="1"/>
</dbReference>
<gene>
    <name evidence="25" type="ORF">WMY93_002205</name>
</gene>
<dbReference type="FunFam" id="1.10.472.130:FF:000005">
    <property type="entry name" value="Dynein axonemal heavy chain 7"/>
    <property type="match status" value="1"/>
</dbReference>
<dbReference type="GO" id="GO:0051959">
    <property type="term" value="F:dynein light intermediate chain binding"/>
    <property type="evidence" value="ECO:0007669"/>
    <property type="project" value="InterPro"/>
</dbReference>
<evidence type="ECO:0000256" key="5">
    <source>
        <dbReference type="ARBA" id="ARBA00022701"/>
    </source>
</evidence>
<sequence>MGLWHAASRETHSTLYTLKLWVCGTEASRETHSTLYTLKLWACGTEASRETHSTLYTLKLWVCGTEASRETHSTLYTLKLWACGTEASRETHSTLYTLKLWACGTEASRETHSTLYTLKLWACGTEASRETHSTLYTLKLWACGTEASRETHSTLYTLKLWACGTEASRETHSTLYTLKLWACGTAASRETHSTLYTLKLWVCCTEASRETHSTLYTLKLWACGTEASRETHSTLYTLKLWACGTAASRETHSTLYTLKLWACGTEASRETHSTLYTLKLWLKSQRLVTVSEFHRRKESMELQEFKQIIGQHIEQFTQVLLRTWLTEVQAILYRGTKKKQLPSNSKSSRFRSYFNCVASLMTRQLQELLLMSMTDYTQMITQNPPSERAFEHPGLVLHLVLVDSEIKFEPDFESFEEVFLGVFDLMLRSAAVVPRVETKLYSNCAELLSGSSTLRPVILPEILDSHREEVVRMLREESLKPREYLRNFDKYASLVNSQAQEDVGHFLSESHSFQEIMVEVVHYQQLVEQIQYTPCKVERLGLFEVQSHKLIQSLTNRAQDLQNKLVKRMLHDHQNINRQLCVEFEKISETALSVPPDTQKLMELKAYVQKVRSTEMPQLQQRLMDSNSQLCFLTDFVTLSPLDMRLNAETMEWPDRMPTVFRQHRQIMTEKTEQYQNALKVSVLAQKTEQYQNALKVSVLAQKTEQYQNALKVSVLVEKTVPERSQAQKTEQYQNALKVSVLAQKTKQYQNALKVSVLAQKTEQYQNALKVSVLAQKTKQYQNALKKTEQYQNALKVSVLAEKTEQYQNALKVSVLAQKTEQYQNALKVSVIFQKTEQYQNALKVSVLAEKTEQYQNALKVSVIAQKTEQYQNALKVSVIAQKTEQYQNALKVSVLAQKTEQYQNALKVSVLAQKTEQYQNALKVSVRAEKTEQYQNALKVSVLTEKTEQYQNALKVSVLTEKTEQYQNALKVSVLAQKTEQYQNALKVSVIAQKTEQYQNALKVSVIAEKTEQYQNALKTSCEHFVEELESYAAQVDEFVTCGDLEELGKYLKKAQSLHHKLEKALEKIDEFNREEEAFGWPVSQYPQRKKIQDKLTPFLRLYETASDFLKQHEKWLHGPMSEVNPDKVEGDVGNYWRTLYKLEKGFGDVPKALHIASSVKATVEQFKEHVPMVQVLCNPGLRERHWTQMSEVCGVSLDPSSHQANVSHYLSLHLEPFLDSFEGISESASKEYSLEKAMEKMASEWGDMEFTLLAYRETGTSILSSMEDIQMLLDDHIVKTQTMRGSPFIKPFEQEIREWEGKLLMLQEILDEWLKVQSTWLYLEPIFSSPDIMMQMPEEGRRFTAVDKTWRETMKQHVLAVIAIDKMLEKLKKSNDFLELILKGLNNYLEKKRLYFPRFFFLSNEELLEILSETKDPTRVQPHLKKCFEGIASVVFTDVLDITHMKSSEGEVVKLLDIISTSKARGQVEKWLLELENGMIASLHKVIGEAIVAYPKDLRINWVRAWPGQTVLCVSQVYWTQFIHEAIKTGHKALEDYLEQNNRQIDDIVALVRGKLSKQNRVTLGALVVLDVHARDVLASLVQKRISDENDFEWLSQLRYYWVDNQLQTKMINAGLPYGYEYLGNTPRLVITPLTDRCYRTLFGALHLHLGGAPEGPAGTGKTETTKDLAKAVAKQCVVFNCSDGLDYIALGKFFKGLLSCGAWACFDEFNRIDLEVLSVVAQQILTIQRGIAAHSEMLLFEGTELKLDPSCAVFITMNPGYAGRSELPDNLKALFRTVAMMVPDYAMIAEIVLYSCGFVTARPLSVKIVATYRLCSEQLSSQHHYDYGMRAVKSVLTAAGNLKLAFPDDNEDTLLLRSIIDVNLPKFLAHDLKLFEGITSDLFPGVQLPKRDYKTLLEAIEENCKLMNLQMTPFFSEKILQIYEMMIVRHGFMLVGEPFGGKTSAYRVLAAALNDVCKKGVMEENAVQISVLNPKSITMGQLYGQFDPVSHEWSDGILAVSYRGFASSQSPDRKWLIFDGPVDAVWIENMNTVLDDNKKLCLMSGEIIQMSPQMSLIFEPMDLEVASPATVSRCGMIYMEPHQLGWRPLMLSWLNTLPPTVSAAHKELITELFDRIVPTCLELVRKAVKELSPTSDTNLVKSLMNLMDCNMDEFQDETTIKAMKGDEICSWLQGIFVFSLVWSLGASCDDSSRHKFDLVLRELLKGPLSPETRKKYGLLTSTESSKALTVPLPEEGSVYQYCFIKQGAGRWQLWTDELKSAPPIGKDSQFNEIIVPTENTKPTIFIGPTGTGKSVYVTVSLRRNRTETGLKQVVFVDDVNMPAREVYGAQPPVELLRQWLDHWNWYDLKDCSMIQLVDIQIICAMGPPGGGRNPVTPRFLRHFNTVTINDFDDKTMYTIFSRIIHWHFSIRYSLDTFTQANPNPNTTKPYLVHSTMSVYQEATKNLLPTPAKSHYLFNLRDVSRVVQGICLSRPETAPEPAVIKRLWVHEVLRVYYDRLVHDSDRSWLVEHLQKVCKSHLKDDFHQLFQHLDQDQDGTVTEDDLRSLMFCDFHDPKGEDKTYREVFNLDQLRQVVEGHLDEYNNVSKAPMNLVLFRFAIEHVCRISRILKQPSGHALLVGVGGSGRQSLTRLAAYMAEAELFQVEISKTYGTTEWRDDLKNVMRKSTQGEAHGVFLFTDTQIKMESFLEDIGNLLNTGEVPNLFAVDEKQEICERMRVLDRQRDRDKQTDGSPLSLFNMFLERCRTQLHVVLAMSPIGDAFRDRLRRFPALINCCTINWFQSWPEDALQAVASRFLEDVEMSEESREGCIHMCKSFHTSTIELSERFLSELQRHNYVTPTSYLELISTFKALLQTKRADVMTMKRRYEVGLEKLESAASQVASMQVELEALQPQLRVASKEVDEMMVVIEHESVEVAETERVVKADEAVANEQAMAARAIKDECDAELAEAMPILESALAALNTLTTQDITVVKSMKSPPPAVKLVMEAICILKGIKPEKIQDPSGSIKKVDDFWGPAKKLLGDMRFLQSLHEYDKDNIPAQYMSTIRTKYITNPDFVPEKIRTASTAAEGLCKWVCAMDKYDKVAKVVAPKKEKLAQAEAELSVAMEGLRKKQAALKEVQDKLAKLEATLEANKNKKAELENQVDLCSKKLERAEQLIGGLGGEKTRWSEMALNLGELYQNLTGDILISAGIVAYLGAFTSSYRQEQTQEWMSLCKSRAIPCSKNMSLMNSLGDPVKIRAWTIAGLPSDSFSIDNGIMISNARRWPLMIDPQGQANKWVKNMEKANSLHIIKLSDGDFVRTLENCIQFGTPVLLENVGEELDPILEPLLLRQTFKQGGALCIRLGDSTIEYAPDFRFYITTKLRNPHYLPETSVKVTLLNFMITPEGIQDQLLGIVVARERPDLEEEKQALILQGAENKSPDSHKHDSCVLLSRQLKEIEDKILEVLSSSEGNILEDETAVKILSCSKVLANEISEKQSIAEVTEKKIDATRMEYKPIAVHSAILFFSIADLANIEPMYQYSLTWFINLFIGSIDNSEKSEHLTERLQILKDHFTYSLYVNVCRSLFEKDKLLFSFCLSVNLLMHNKLVDEFSVVTCSCLLQVDEFSVVTCSCLLQVDEFSVVTCSCLLQVDEFSVVTCSCLLQVDEFSVVTCSCLLQVDEFSVVTCSCLLQVDEFSVVTCSCLLQVDEFSVVTCSCLLQVDEFSVVTCSCLLQVDEFSVVTCSCLLQVDEFSVVTCSCLLQVDEFSVVTCSCLLQVDEFSVVTCSCLLQVDEFSVVTCSCLLQVDEFSVVTCSCLLQVDEFSVVTCSCLLQVDEFSVVTCSCLLQVDEFSVVTCSCLLQVDEFSVVTCSCLLQVDEFSVVTCSCLLQVDEFSVVTCSCLLQVDEFSVVTCSCLLQVDEFSVVTCSCLLQVDEFSVVTCSCLLQVDEFSVVTCSCLLQVDEFSVVTCSCLLQVDEFSVVTCSCLLQVDEFSVVTCSCLLQVDEFSVVTCSCLLQVDEFSVVDLLLSPCLLQVDEFSVVTCSCTPSGVDEFSVVTCSCLLQVDEFSVVTCSCLLQVDEFSVVTCSCLLQVDEFSVVTCSCLLQVDEFSVVTCSCLLQVDEFSVVTCSCLLQVDEFSVVTCSCLLVSFRWMSPSGASCSLEAWVWDNPYSKPLHVAPKEVLGRDLQTVGHGELQRPASGHGATAERVEECLRQHQSSSDAVSRGLAGQTQPVPEDVGDPLSASRQGKCPHTETAQTADRPVLSDHFKTNESSSGRRFSLMWICSSDGSSDSVVPMVQEFVTNSLGRPFIETPPFNLAQAFGDSHCCAPLIFILSPGSDPMAALLKFGDERGFTGNKLTSLSLGQGQGPIAMNMISTGIQEGTWVVLQNCHLATSWMSTLERVCEVRDHFNILKLIIIKYRSAGASLLPALAHQLPLAHLPVAVLQNGVKMTNEAPKGLRANIARSFLMDPISDPEFFEGSCKPAVFKKLLYGLCFFHALTQERRKFGPLGWNIPYEFNETDLRISVQQLHMFLEQYQEVPFDALRYLTGECNYGGRVTDDWDRRTLRTILSIFYTPEIVLDSGYTFDPSGLYYAPAEGDYNSYIEYTKALPLNPSPEIFGMNSNADITKDQAETQLLFDSILLTQSRSSGGDGQSSDDMVFEVAADVLSKLPPDFDLEAAMRKFPTNYNQSMNTVLVQEMGRFNNLLRTIRRSCVDIQKAIKGLVVMSAELEEVVHSILNGRIPAMWKKKSYPSLKLWDWFDSGTPAVFWVSGFFFTQAFLTGSQQNYARKHTIPIDLLGFDFEVLDDKPYTKAPDDGVYIRGLFLDGARWDRKTKLLAESLPKELHDTMPPMWLKPCKRQDIPHRLSYLSPVYKTSERRGTLSTTGHSTNYVIAMTLNTEVQPEHWIRRGVALLCQLSS</sequence>
<dbReference type="FunFam" id="1.20.920.20:FF:000006">
    <property type="entry name" value="Dynein, axonemal, heavy chain 6"/>
    <property type="match status" value="1"/>
</dbReference>
<dbReference type="FunFam" id="3.10.490.20:FF:000001">
    <property type="entry name" value="dynein heavy chain 7, axonemal"/>
    <property type="match status" value="1"/>
</dbReference>
<dbReference type="InterPro" id="IPR002048">
    <property type="entry name" value="EF_hand_dom"/>
</dbReference>
<dbReference type="Gene3D" id="1.20.920.20">
    <property type="match status" value="1"/>
</dbReference>
<comment type="similarity">
    <text evidence="3">Belongs to the dynein heavy chain family.</text>
</comment>
<dbReference type="InterPro" id="IPR041228">
    <property type="entry name" value="Dynein_C"/>
</dbReference>
<reference evidence="26" key="1">
    <citation type="submission" date="2024-04" db="EMBL/GenBank/DDBJ databases">
        <title>Salinicola lusitanus LLJ914,a marine bacterium isolated from the Okinawa Trough.</title>
        <authorList>
            <person name="Li J."/>
        </authorList>
    </citation>
    <scope>NUCLEOTIDE SEQUENCE [LARGE SCALE GENOMIC DNA]</scope>
</reference>
<dbReference type="GO" id="GO:0005858">
    <property type="term" value="C:axonemal dynein complex"/>
    <property type="evidence" value="ECO:0007669"/>
    <property type="project" value="UniProtKB-ARBA"/>
</dbReference>
<evidence type="ECO:0000259" key="24">
    <source>
        <dbReference type="PROSITE" id="PS50222"/>
    </source>
</evidence>
<keyword evidence="12" id="KW-0243">Dynein</keyword>
<keyword evidence="8" id="KW-0547">Nucleotide-binding</keyword>
<comment type="caution">
    <text evidence="25">The sequence shown here is derived from an EMBL/GenBank/DDBJ whole genome shotgun (WGS) entry which is preliminary data.</text>
</comment>
<dbReference type="FunFam" id="1.10.287.2620:FF:000002">
    <property type="entry name" value="Dynein heavy chain 2, axonemal"/>
    <property type="match status" value="1"/>
</dbReference>
<dbReference type="Gene3D" id="3.10.490.20">
    <property type="match status" value="1"/>
</dbReference>
<dbReference type="FunFam" id="3.40.50.300:FF:000223">
    <property type="entry name" value="Dynein heavy chain 3, axonemal"/>
    <property type="match status" value="1"/>
</dbReference>
<dbReference type="InterPro" id="IPR041466">
    <property type="entry name" value="Dynein_AAA5_ext"/>
</dbReference>
<evidence type="ECO:0000256" key="7">
    <source>
        <dbReference type="ARBA" id="ARBA00022737"/>
    </source>
</evidence>
<feature type="coiled-coil region" evidence="22">
    <location>
        <begin position="3113"/>
        <end position="3161"/>
    </location>
</feature>
<dbReference type="InterPro" id="IPR024743">
    <property type="entry name" value="Dynein_HC_stalk"/>
</dbReference>
<evidence type="ECO:0000256" key="14">
    <source>
        <dbReference type="ARBA" id="ARBA00023069"/>
    </source>
</evidence>
<dbReference type="Gene3D" id="1.10.8.710">
    <property type="match status" value="1"/>
</dbReference>
<dbReference type="InterPro" id="IPR024317">
    <property type="entry name" value="Dynein_heavy_chain_D4_dom"/>
</dbReference>
<dbReference type="InterPro" id="IPR035699">
    <property type="entry name" value="AAA_6"/>
</dbReference>
<keyword evidence="7" id="KW-0677">Repeat</keyword>
<dbReference type="FunFam" id="1.20.1270.280:FF:000001">
    <property type="entry name" value="dynein heavy chain 7, axonemal"/>
    <property type="match status" value="1"/>
</dbReference>
<dbReference type="Gene3D" id="1.10.472.130">
    <property type="match status" value="1"/>
</dbReference>
<evidence type="ECO:0000256" key="19">
    <source>
        <dbReference type="ARBA" id="ARBA00071816"/>
    </source>
</evidence>
<dbReference type="FunFam" id="3.40.50.300:FF:000362">
    <property type="entry name" value="Dynein, axonemal, heavy chain 6"/>
    <property type="match status" value="1"/>
</dbReference>
<dbReference type="InterPro" id="IPR027417">
    <property type="entry name" value="P-loop_NTPase"/>
</dbReference>
<dbReference type="Pfam" id="PF08393">
    <property type="entry name" value="DHC_N2"/>
    <property type="match status" value="1"/>
</dbReference>
<evidence type="ECO:0000256" key="10">
    <source>
        <dbReference type="ARBA" id="ARBA00022840"/>
    </source>
</evidence>
<dbReference type="Pfam" id="PF12781">
    <property type="entry name" value="AAA_9"/>
    <property type="match status" value="1"/>
</dbReference>
<keyword evidence="4" id="KW-0963">Cytoplasm</keyword>
<evidence type="ECO:0000256" key="18">
    <source>
        <dbReference type="ARBA" id="ARBA00062885"/>
    </source>
</evidence>
<dbReference type="Proteomes" id="UP001460270">
    <property type="component" value="Unassembled WGS sequence"/>
</dbReference>
<keyword evidence="16" id="KW-0206">Cytoskeleton</keyword>
<keyword evidence="14" id="KW-0969">Cilium</keyword>
<dbReference type="Gene3D" id="6.10.140.1060">
    <property type="match status" value="1"/>
</dbReference>
<dbReference type="GO" id="GO:0005524">
    <property type="term" value="F:ATP binding"/>
    <property type="evidence" value="ECO:0007669"/>
    <property type="project" value="UniProtKB-KW"/>
</dbReference>
<keyword evidence="6" id="KW-0479">Metal-binding</keyword>
<evidence type="ECO:0000256" key="2">
    <source>
        <dbReference type="ARBA" id="ARBA00004430"/>
    </source>
</evidence>
<dbReference type="Gene3D" id="1.20.140.100">
    <property type="entry name" value="Dynein heavy chain, N-terminal domain 2"/>
    <property type="match status" value="1"/>
</dbReference>
<comment type="subunit">
    <text evidence="18">The dynein complex consists of at least two heavy chains and a number of intermediate and light chains.</text>
</comment>
<dbReference type="EMBL" id="JBBPFD010000002">
    <property type="protein sequence ID" value="KAK7938879.1"/>
    <property type="molecule type" value="Genomic_DNA"/>
</dbReference>
<dbReference type="Gene3D" id="1.10.8.1220">
    <property type="match status" value="1"/>
</dbReference>
<dbReference type="FunFam" id="1.20.920.30:FF:000002">
    <property type="entry name" value="Dynein axonemal heavy chain 3"/>
    <property type="match status" value="1"/>
</dbReference>
<organism evidence="25 26">
    <name type="scientific">Mugilogobius chulae</name>
    <name type="common">yellowstripe goby</name>
    <dbReference type="NCBI Taxonomy" id="88201"/>
    <lineage>
        <taxon>Eukaryota</taxon>
        <taxon>Metazoa</taxon>
        <taxon>Chordata</taxon>
        <taxon>Craniata</taxon>
        <taxon>Vertebrata</taxon>
        <taxon>Euteleostomi</taxon>
        <taxon>Actinopterygii</taxon>
        <taxon>Neopterygii</taxon>
        <taxon>Teleostei</taxon>
        <taxon>Neoteleostei</taxon>
        <taxon>Acanthomorphata</taxon>
        <taxon>Gobiaria</taxon>
        <taxon>Gobiiformes</taxon>
        <taxon>Gobioidei</taxon>
        <taxon>Gobiidae</taxon>
        <taxon>Gobionellinae</taxon>
        <taxon>Mugilogobius</taxon>
    </lineage>
</organism>
<keyword evidence="13 22" id="KW-0175">Coiled coil</keyword>
<dbReference type="PANTHER" id="PTHR22878:SF66">
    <property type="entry name" value="DYNEIN AXONEMAL HEAVY CHAIN 7"/>
    <property type="match status" value="1"/>
</dbReference>
<dbReference type="FunFam" id="1.10.8.1220:FF:000001">
    <property type="entry name" value="Dynein axonemal heavy chain 5"/>
    <property type="match status" value="1"/>
</dbReference>
<evidence type="ECO:0000256" key="9">
    <source>
        <dbReference type="ARBA" id="ARBA00022837"/>
    </source>
</evidence>
<evidence type="ECO:0000313" key="25">
    <source>
        <dbReference type="EMBL" id="KAK7938879.1"/>
    </source>
</evidence>
<evidence type="ECO:0000256" key="17">
    <source>
        <dbReference type="ARBA" id="ARBA00023273"/>
    </source>
</evidence>
<evidence type="ECO:0000256" key="20">
    <source>
        <dbReference type="ARBA" id="ARBA00078543"/>
    </source>
</evidence>
<proteinExistence type="inferred from homology"/>
<dbReference type="InterPro" id="IPR041589">
    <property type="entry name" value="DNAH3_AAA_lid_1"/>
</dbReference>
<dbReference type="Pfam" id="PF17857">
    <property type="entry name" value="AAA_lid_1"/>
    <property type="match status" value="1"/>
</dbReference>
<evidence type="ECO:0000256" key="23">
    <source>
        <dbReference type="SAM" id="MobiDB-lite"/>
    </source>
</evidence>
<feature type="region of interest" description="Disordered" evidence="23">
    <location>
        <begin position="4203"/>
        <end position="4253"/>
    </location>
</feature>
<dbReference type="SUPFAM" id="SSF47473">
    <property type="entry name" value="EF-hand"/>
    <property type="match status" value="1"/>
</dbReference>
<dbReference type="PROSITE" id="PS50222">
    <property type="entry name" value="EF_HAND_2"/>
    <property type="match status" value="1"/>
</dbReference>
<name>A0AAW0Q427_9GOBI</name>
<dbReference type="GO" id="GO:0005509">
    <property type="term" value="F:calcium ion binding"/>
    <property type="evidence" value="ECO:0007669"/>
    <property type="project" value="InterPro"/>
</dbReference>
<dbReference type="Gene3D" id="1.20.920.30">
    <property type="match status" value="1"/>
</dbReference>